<comment type="caution">
    <text evidence="9">The sequence shown here is derived from an EMBL/GenBank/DDBJ whole genome shotgun (WGS) entry which is preliminary data.</text>
</comment>
<evidence type="ECO:0000256" key="6">
    <source>
        <dbReference type="ARBA" id="ARBA00023237"/>
    </source>
</evidence>
<keyword evidence="5 7" id="KW-0472">Membrane</keyword>
<dbReference type="RefSeq" id="WP_186975730.1">
    <property type="nucleotide sequence ID" value="NZ_JACOOH010000003.1"/>
</dbReference>
<dbReference type="NCBIfam" id="TIGR04057">
    <property type="entry name" value="SusC_RagA_signa"/>
    <property type="match status" value="1"/>
</dbReference>
<dbReference type="Pfam" id="PF07715">
    <property type="entry name" value="Plug"/>
    <property type="match status" value="1"/>
</dbReference>
<proteinExistence type="inferred from homology"/>
<protein>
    <submittedName>
        <fullName evidence="9">SusC/RagA family TonB-linked outer membrane protein</fullName>
    </submittedName>
</protein>
<comment type="subcellular location">
    <subcellularLocation>
        <location evidence="1 7">Cell outer membrane</location>
        <topology evidence="1 7">Multi-pass membrane protein</topology>
    </subcellularLocation>
</comment>
<evidence type="ECO:0000256" key="1">
    <source>
        <dbReference type="ARBA" id="ARBA00004571"/>
    </source>
</evidence>
<dbReference type="Gene3D" id="2.60.40.1120">
    <property type="entry name" value="Carboxypeptidase-like, regulatory domain"/>
    <property type="match status" value="1"/>
</dbReference>
<keyword evidence="2 7" id="KW-0813">Transport</keyword>
<name>A0ABR7CZM8_9BACT</name>
<reference evidence="9 10" key="1">
    <citation type="submission" date="2020-08" db="EMBL/GenBank/DDBJ databases">
        <title>Genome public.</title>
        <authorList>
            <person name="Liu C."/>
            <person name="Sun Q."/>
        </authorList>
    </citation>
    <scope>NUCLEOTIDE SEQUENCE [LARGE SCALE GENOMIC DNA]</scope>
    <source>
        <strain evidence="9 10">NSJ-56</strain>
    </source>
</reference>
<dbReference type="PROSITE" id="PS52016">
    <property type="entry name" value="TONB_DEPENDENT_REC_3"/>
    <property type="match status" value="1"/>
</dbReference>
<gene>
    <name evidence="9" type="ORF">H8S64_08510</name>
</gene>
<dbReference type="InterPro" id="IPR012910">
    <property type="entry name" value="Plug_dom"/>
</dbReference>
<dbReference type="InterPro" id="IPR023997">
    <property type="entry name" value="TonB-dep_OMP_SusC/RagA_CS"/>
</dbReference>
<evidence type="ECO:0000256" key="5">
    <source>
        <dbReference type="ARBA" id="ARBA00023136"/>
    </source>
</evidence>
<evidence type="ECO:0000313" key="10">
    <source>
        <dbReference type="Proteomes" id="UP000646484"/>
    </source>
</evidence>
<dbReference type="SUPFAM" id="SSF49464">
    <property type="entry name" value="Carboxypeptidase regulatory domain-like"/>
    <property type="match status" value="1"/>
</dbReference>
<dbReference type="SMART" id="SM00965">
    <property type="entry name" value="STN"/>
    <property type="match status" value="1"/>
</dbReference>
<accession>A0ABR7CZM8</accession>
<keyword evidence="6 7" id="KW-0998">Cell outer membrane</keyword>
<keyword evidence="4 7" id="KW-0812">Transmembrane</keyword>
<dbReference type="Gene3D" id="2.40.170.20">
    <property type="entry name" value="TonB-dependent receptor, beta-barrel domain"/>
    <property type="match status" value="1"/>
</dbReference>
<keyword evidence="10" id="KW-1185">Reference proteome</keyword>
<feature type="domain" description="Secretin/TonB short N-terminal" evidence="8">
    <location>
        <begin position="61"/>
        <end position="111"/>
    </location>
</feature>
<keyword evidence="3 7" id="KW-1134">Transmembrane beta strand</keyword>
<dbReference type="InterPro" id="IPR037066">
    <property type="entry name" value="Plug_dom_sf"/>
</dbReference>
<evidence type="ECO:0000313" key="9">
    <source>
        <dbReference type="EMBL" id="MBC5621138.1"/>
    </source>
</evidence>
<dbReference type="InterPro" id="IPR023996">
    <property type="entry name" value="TonB-dep_OMP_SusC/RagA"/>
</dbReference>
<dbReference type="Gene3D" id="2.170.130.10">
    <property type="entry name" value="TonB-dependent receptor, plug domain"/>
    <property type="match status" value="1"/>
</dbReference>
<dbReference type="InterPro" id="IPR039426">
    <property type="entry name" value="TonB-dep_rcpt-like"/>
</dbReference>
<dbReference type="InterPro" id="IPR036942">
    <property type="entry name" value="Beta-barrel_TonB_sf"/>
</dbReference>
<dbReference type="EMBL" id="JACOOH010000003">
    <property type="protein sequence ID" value="MBC5621138.1"/>
    <property type="molecule type" value="Genomic_DNA"/>
</dbReference>
<dbReference type="Proteomes" id="UP000646484">
    <property type="component" value="Unassembled WGS sequence"/>
</dbReference>
<evidence type="ECO:0000256" key="7">
    <source>
        <dbReference type="PROSITE-ProRule" id="PRU01360"/>
    </source>
</evidence>
<dbReference type="InterPro" id="IPR018247">
    <property type="entry name" value="EF_Hand_1_Ca_BS"/>
</dbReference>
<evidence type="ECO:0000259" key="8">
    <source>
        <dbReference type="SMART" id="SM00965"/>
    </source>
</evidence>
<comment type="similarity">
    <text evidence="7">Belongs to the TonB-dependent receptor family.</text>
</comment>
<evidence type="ECO:0000256" key="4">
    <source>
        <dbReference type="ARBA" id="ARBA00022692"/>
    </source>
</evidence>
<sequence>MEKKRRSVYLRREQGWRKMTLWMFFMLWGFLGFSQENKVSFKFVDQELSSVLKELEKADVYKFMFNYDDVKGKKVTLEVKDKKVLEILDLVLKDLPFTYRTDGVMVIIRPKVADVSAKKHILKGKVVDTKGEPMVGVTVRLDSTTVGTASAADGTFTLAIDKPVGNLIFSFIGFSAKKVAVTSGKEVVVKMEEEVSDLDQVTVIAYGSRKKRELITSVASIKADDIKEIPAASLETLLQGRMAGVGVNIQSGSPGGGGTNVAVRGYNSLWLDEAGGGDGSPLYVIDGVPVHSFTSPVTGTNTIAEIDPSTIESVEVLKDAASAAIYGSRAANGVILITTKKGRAGEGKFSVNLSYSASVLPKAPTQLGGREERLYHMAVMRAQRNAYEVKGKGYYKYPTSYEEAANNEAIYDAFWNSGLGVGTKSIRMVQDSLNPFFNNSTNWYKYIFRTGKILNANIQTSGGTEKMTYMVGAGYYKETGIMPGSDFSRVNLLTNLSFNPVKKLTVDSRFYLAYTDRSRGATSGDAFKYESFTVDPNYTSSLLLKGGAVEEKMLQMLNGQVENNTSYRLRANLQLRYEILKGLSVSTSLALDYTQANQNQFTPSYLDPNGYNESKSSGEIARDMLLSNENLLSYVFTLNEVHNFDLLFGLAYDGSKKWSNSGHGLRGPSDRIEYVGSGFQDLVYDPRVDDYRALKDYGSDFSETAMVSYFGRLAYNYDKKYLLEATVRRDGSSVFGADVRWATFPSVAVGWAFSTERFMKWAWWLNYGKLRASWGRSGSQFAIPYLAQGLMSPGTIFDGVQGMQPEGVINRKLKWEESDQYDFGLDMDFFNYRLNLTIDYYYKYTRALINKESLPGDMYGFNGVQWRNTMAISNEGLELDAKIDILRDTEVKWRTRFNISRNWNRFRKSYSGRDFYDKVIGKPLSGIYLFKDLGMIESDADVPYIFDQSGKKQMLSPEGDEEYFFTKGMRRIADIDGDGQITEDDLVYSGTTLPQAYGGLVNEIKWKNFDVNILLTYTLGRKMVNQFKYSTLQGTLGVYPVFADVSLSDFWQYAGDGSKYQTLGLYGNSTLIKITGQTTDALENVHYCRLKQLTIGYNLPKRIMKKLWLDGIRIFVTGEDLFLLSNYSGLDPEVANIATGFDDGRTYPLARKWTFGLTVNF</sequence>
<evidence type="ECO:0000256" key="3">
    <source>
        <dbReference type="ARBA" id="ARBA00022452"/>
    </source>
</evidence>
<evidence type="ECO:0000256" key="2">
    <source>
        <dbReference type="ARBA" id="ARBA00022448"/>
    </source>
</evidence>
<dbReference type="InterPro" id="IPR008969">
    <property type="entry name" value="CarboxyPept-like_regulatory"/>
</dbReference>
<organism evidence="9 10">
    <name type="scientific">Butyricimonas hominis</name>
    <dbReference type="NCBI Taxonomy" id="2763032"/>
    <lineage>
        <taxon>Bacteria</taxon>
        <taxon>Pseudomonadati</taxon>
        <taxon>Bacteroidota</taxon>
        <taxon>Bacteroidia</taxon>
        <taxon>Bacteroidales</taxon>
        <taxon>Odoribacteraceae</taxon>
        <taxon>Butyricimonas</taxon>
    </lineage>
</organism>
<dbReference type="NCBIfam" id="TIGR04056">
    <property type="entry name" value="OMP_RagA_SusC"/>
    <property type="match status" value="1"/>
</dbReference>
<dbReference type="Pfam" id="PF13715">
    <property type="entry name" value="CarbopepD_reg_2"/>
    <property type="match status" value="1"/>
</dbReference>
<dbReference type="SUPFAM" id="SSF56935">
    <property type="entry name" value="Porins"/>
    <property type="match status" value="1"/>
</dbReference>
<dbReference type="PROSITE" id="PS00018">
    <property type="entry name" value="EF_HAND_1"/>
    <property type="match status" value="1"/>
</dbReference>
<dbReference type="InterPro" id="IPR011662">
    <property type="entry name" value="Secretin/TonB_short_N"/>
</dbReference>